<feature type="region of interest" description="Disordered" evidence="1">
    <location>
        <begin position="92"/>
        <end position="112"/>
    </location>
</feature>
<evidence type="ECO:0000256" key="1">
    <source>
        <dbReference type="SAM" id="MobiDB-lite"/>
    </source>
</evidence>
<dbReference type="AlphaFoldDB" id="A0A7R9DEL4"/>
<gene>
    <name evidence="2" type="ORF">TCEB3V08_LOCUS11730</name>
</gene>
<proteinExistence type="predicted"/>
<feature type="region of interest" description="Disordered" evidence="1">
    <location>
        <begin position="1"/>
        <end position="41"/>
    </location>
</feature>
<sequence length="146" mass="16603">MSEPVTKQTQKKEIDYREYDIIERAEEDTDDSSEEDIDSDGIKKIKKTSTLKLKPHFVKINRNTVIRKRPTSYSSFDSKTVVAYTPCPTVDTPSTSGVSFESPKNPHFTHARGLPREFMMPCPNVVYKPEMDEDSGHINTMKAGKT</sequence>
<evidence type="ECO:0000313" key="2">
    <source>
        <dbReference type="EMBL" id="CAD7413325.1"/>
    </source>
</evidence>
<accession>A0A7R9DEL4</accession>
<feature type="compositionally biased region" description="Acidic residues" evidence="1">
    <location>
        <begin position="25"/>
        <end position="39"/>
    </location>
</feature>
<protein>
    <submittedName>
        <fullName evidence="2">Uncharacterized protein</fullName>
    </submittedName>
</protein>
<organism evidence="2">
    <name type="scientific">Timema cristinae</name>
    <name type="common">Walking stick</name>
    <dbReference type="NCBI Taxonomy" id="61476"/>
    <lineage>
        <taxon>Eukaryota</taxon>
        <taxon>Metazoa</taxon>
        <taxon>Ecdysozoa</taxon>
        <taxon>Arthropoda</taxon>
        <taxon>Hexapoda</taxon>
        <taxon>Insecta</taxon>
        <taxon>Pterygota</taxon>
        <taxon>Neoptera</taxon>
        <taxon>Polyneoptera</taxon>
        <taxon>Phasmatodea</taxon>
        <taxon>Timematodea</taxon>
        <taxon>Timematoidea</taxon>
        <taxon>Timematidae</taxon>
        <taxon>Timema</taxon>
    </lineage>
</organism>
<name>A0A7R9DEL4_TIMCR</name>
<feature type="compositionally biased region" description="Basic and acidic residues" evidence="1">
    <location>
        <begin position="10"/>
        <end position="24"/>
    </location>
</feature>
<reference evidence="2" key="1">
    <citation type="submission" date="2020-11" db="EMBL/GenBank/DDBJ databases">
        <authorList>
            <person name="Tran Van P."/>
        </authorList>
    </citation>
    <scope>NUCLEOTIDE SEQUENCE</scope>
</reference>
<dbReference type="EMBL" id="OC323613">
    <property type="protein sequence ID" value="CAD7413325.1"/>
    <property type="molecule type" value="Genomic_DNA"/>
</dbReference>